<proteinExistence type="predicted"/>
<protein>
    <submittedName>
        <fullName evidence="1">Uncharacterized protein</fullName>
    </submittedName>
</protein>
<organism evidence="1">
    <name type="scientific">Rhizophora mucronata</name>
    <name type="common">Asiatic mangrove</name>
    <dbReference type="NCBI Taxonomy" id="61149"/>
    <lineage>
        <taxon>Eukaryota</taxon>
        <taxon>Viridiplantae</taxon>
        <taxon>Streptophyta</taxon>
        <taxon>Embryophyta</taxon>
        <taxon>Tracheophyta</taxon>
        <taxon>Spermatophyta</taxon>
        <taxon>Magnoliopsida</taxon>
        <taxon>eudicotyledons</taxon>
        <taxon>Gunneridae</taxon>
        <taxon>Pentapetalae</taxon>
        <taxon>rosids</taxon>
        <taxon>fabids</taxon>
        <taxon>Malpighiales</taxon>
        <taxon>Rhizophoraceae</taxon>
        <taxon>Rhizophora</taxon>
    </lineage>
</organism>
<evidence type="ECO:0000313" key="1">
    <source>
        <dbReference type="EMBL" id="MBW86898.1"/>
    </source>
</evidence>
<dbReference type="EMBL" id="GGEC01006415">
    <property type="protein sequence ID" value="MBW86898.1"/>
    <property type="molecule type" value="Transcribed_RNA"/>
</dbReference>
<accession>A0A2P2J077</accession>
<reference evidence="1" key="1">
    <citation type="submission" date="2018-02" db="EMBL/GenBank/DDBJ databases">
        <title>Rhizophora mucronata_Transcriptome.</title>
        <authorList>
            <person name="Meera S.P."/>
            <person name="Sreeshan A."/>
            <person name="Augustine A."/>
        </authorList>
    </citation>
    <scope>NUCLEOTIDE SEQUENCE</scope>
    <source>
        <tissue evidence="1">Leaf</tissue>
    </source>
</reference>
<sequence length="10" mass="1381">MYWRQCRPLK</sequence>
<name>A0A2P2J077_RHIMU</name>